<evidence type="ECO:0000313" key="1">
    <source>
        <dbReference type="EMBL" id="TSK34726.1"/>
    </source>
</evidence>
<reference evidence="1 2" key="1">
    <citation type="journal article" date="2019" name="Genome Biol. Evol.">
        <title>Whole-Genome Sequencing of the Giant Devil Catfish, Bagarius yarrelli.</title>
        <authorList>
            <person name="Jiang W."/>
            <person name="Lv Y."/>
            <person name="Cheng L."/>
            <person name="Yang K."/>
            <person name="Chao B."/>
            <person name="Wang X."/>
            <person name="Li Y."/>
            <person name="Pan X."/>
            <person name="You X."/>
            <person name="Zhang Y."/>
            <person name="Yang J."/>
            <person name="Li J."/>
            <person name="Zhang X."/>
            <person name="Liu S."/>
            <person name="Sun C."/>
            <person name="Yang J."/>
            <person name="Shi Q."/>
        </authorList>
    </citation>
    <scope>NUCLEOTIDE SEQUENCE [LARGE SCALE GENOMIC DNA]</scope>
    <source>
        <strain evidence="1">JWS20170419001</strain>
        <tissue evidence="1">Muscle</tissue>
    </source>
</reference>
<keyword evidence="2" id="KW-1185">Reference proteome</keyword>
<protein>
    <submittedName>
        <fullName evidence="1">Uncharacterized protein</fullName>
    </submittedName>
</protein>
<evidence type="ECO:0000313" key="2">
    <source>
        <dbReference type="Proteomes" id="UP000319801"/>
    </source>
</evidence>
<dbReference type="AlphaFoldDB" id="A0A556TPV8"/>
<accession>A0A556TPV8</accession>
<comment type="caution">
    <text evidence="1">The sequence shown here is derived from an EMBL/GenBank/DDBJ whole genome shotgun (WGS) entry which is preliminary data.</text>
</comment>
<name>A0A556TPV8_BAGYA</name>
<dbReference type="EMBL" id="VCAZ01000010">
    <property type="protein sequence ID" value="TSK34726.1"/>
    <property type="molecule type" value="Genomic_DNA"/>
</dbReference>
<dbReference type="Proteomes" id="UP000319801">
    <property type="component" value="Unassembled WGS sequence"/>
</dbReference>
<sequence length="78" mass="8807">MKKFCVENDCRLTVWTCRAGDRKSVGRAASKKSPSAAQFQRLTRGATIVGRTHWYPEIVFTERLRPANWVITTLGLPA</sequence>
<organism evidence="1 2">
    <name type="scientific">Bagarius yarrelli</name>
    <name type="common">Goonch</name>
    <name type="synonym">Bagrus yarrelli</name>
    <dbReference type="NCBI Taxonomy" id="175774"/>
    <lineage>
        <taxon>Eukaryota</taxon>
        <taxon>Metazoa</taxon>
        <taxon>Chordata</taxon>
        <taxon>Craniata</taxon>
        <taxon>Vertebrata</taxon>
        <taxon>Euteleostomi</taxon>
        <taxon>Actinopterygii</taxon>
        <taxon>Neopterygii</taxon>
        <taxon>Teleostei</taxon>
        <taxon>Ostariophysi</taxon>
        <taxon>Siluriformes</taxon>
        <taxon>Sisoridae</taxon>
        <taxon>Sisorinae</taxon>
        <taxon>Bagarius</taxon>
    </lineage>
</organism>
<proteinExistence type="predicted"/>
<gene>
    <name evidence="1" type="ORF">Baya_4334</name>
</gene>